<dbReference type="GeneID" id="106464258"/>
<feature type="transmembrane region" description="Helical" evidence="6">
    <location>
        <begin position="304"/>
        <end position="324"/>
    </location>
</feature>
<keyword evidence="3 6" id="KW-1133">Transmembrane helix</keyword>
<comment type="subcellular location">
    <subcellularLocation>
        <location evidence="1">Membrane</location>
        <topology evidence="1">Multi-pass membrane protein</topology>
    </subcellularLocation>
</comment>
<feature type="transmembrane region" description="Helical" evidence="6">
    <location>
        <begin position="206"/>
        <end position="232"/>
    </location>
</feature>
<evidence type="ECO:0000256" key="6">
    <source>
        <dbReference type="SAM" id="Phobius"/>
    </source>
</evidence>
<dbReference type="PANTHER" id="PTHR11814">
    <property type="entry name" value="SULFATE TRANSPORTER"/>
    <property type="match status" value="1"/>
</dbReference>
<keyword evidence="8" id="KW-1185">Reference proteome</keyword>
<evidence type="ECO:0000256" key="1">
    <source>
        <dbReference type="ARBA" id="ARBA00004141"/>
    </source>
</evidence>
<evidence type="ECO:0000256" key="3">
    <source>
        <dbReference type="ARBA" id="ARBA00022989"/>
    </source>
</evidence>
<keyword evidence="4 6" id="KW-0472">Membrane</keyword>
<evidence type="ECO:0000256" key="4">
    <source>
        <dbReference type="ARBA" id="ARBA00023136"/>
    </source>
</evidence>
<feature type="transmembrane region" description="Helical" evidence="6">
    <location>
        <begin position="462"/>
        <end position="485"/>
    </location>
</feature>
<protein>
    <submittedName>
        <fullName evidence="9">Solute carrier family 26 member 10-like</fullName>
    </submittedName>
</protein>
<reference evidence="9" key="1">
    <citation type="submission" date="2025-08" db="UniProtKB">
        <authorList>
            <consortium name="RefSeq"/>
        </authorList>
    </citation>
    <scope>IDENTIFICATION</scope>
    <source>
        <tissue evidence="9">Muscle</tissue>
    </source>
</reference>
<evidence type="ECO:0000313" key="9">
    <source>
        <dbReference type="RefSeq" id="XP_013779838.2"/>
    </source>
</evidence>
<feature type="domain" description="SLC26A/SulP transporter" evidence="7">
    <location>
        <begin position="189"/>
        <end position="500"/>
    </location>
</feature>
<sequence length="500" mass="56092">MERQNIYKKRSSVTLAALPPHKKMPDDYSNMVEDSESHEKENSTLSGLNVDNKSHKWLSYPDLKLLEENSEKLSVTMELTGKVFTNPVLDMSDDELEAFDHNERSRLELSAIVLNVPIIIQRTATDQQQLEKRYTNRLPSSKRPFREQVLYKMKKCCHCSGACLLGLLLTVFPIFRWIPQYNFRKYTLNDLLSGFIIFLLHIPEGLAYGVLASVHPIHGLYVSFFPVMVYFLMGTSKHISIGTCAIISLMISNAINAIGAVDNEELSRHNVSFGLYQENTSQRLLENEIASPINSSWPPTKQEAFVVLCLATGLWQIFLALIRFASFPILLSDQLMSGFTAGVAVLIAVSQIANIFDLHIKIQHGPFRIFYTLNDIFSAIDEVKPATLIISAITLCLLMLVKEQINVRFKRRLRVPIPIDLIVVILATVISYAGKFNTNLGVEIVGEFPVGLPAPAIPRMDLIGVLANDGFTIAIVSFVLSLTVAEISAKKKKYPLDPHQ</sequence>
<feature type="region of interest" description="Disordered" evidence="5">
    <location>
        <begin position="1"/>
        <end position="48"/>
    </location>
</feature>
<keyword evidence="2 6" id="KW-0812">Transmembrane</keyword>
<organism evidence="8 9">
    <name type="scientific">Limulus polyphemus</name>
    <name type="common">Atlantic horseshoe crab</name>
    <dbReference type="NCBI Taxonomy" id="6850"/>
    <lineage>
        <taxon>Eukaryota</taxon>
        <taxon>Metazoa</taxon>
        <taxon>Ecdysozoa</taxon>
        <taxon>Arthropoda</taxon>
        <taxon>Chelicerata</taxon>
        <taxon>Merostomata</taxon>
        <taxon>Xiphosura</taxon>
        <taxon>Limulidae</taxon>
        <taxon>Limulus</taxon>
    </lineage>
</organism>
<dbReference type="InterPro" id="IPR011547">
    <property type="entry name" value="SLC26A/SulP_dom"/>
</dbReference>
<evidence type="ECO:0000259" key="7">
    <source>
        <dbReference type="Pfam" id="PF00916"/>
    </source>
</evidence>
<feature type="non-terminal residue" evidence="9">
    <location>
        <position position="500"/>
    </location>
</feature>
<feature type="transmembrane region" description="Helical" evidence="6">
    <location>
        <begin position="336"/>
        <end position="356"/>
    </location>
</feature>
<dbReference type="Pfam" id="PF00916">
    <property type="entry name" value="Sulfate_transp"/>
    <property type="match status" value="1"/>
</dbReference>
<accession>A0ABM1BDL2</accession>
<evidence type="ECO:0000256" key="2">
    <source>
        <dbReference type="ARBA" id="ARBA00022692"/>
    </source>
</evidence>
<name>A0ABM1BDL2_LIMPO</name>
<feature type="transmembrane region" description="Helical" evidence="6">
    <location>
        <begin position="239"/>
        <end position="261"/>
    </location>
</feature>
<dbReference type="Proteomes" id="UP000694941">
    <property type="component" value="Unplaced"/>
</dbReference>
<gene>
    <name evidence="9" type="primary">LOC106464258</name>
</gene>
<dbReference type="RefSeq" id="XP_013779838.2">
    <property type="nucleotide sequence ID" value="XM_013924384.2"/>
</dbReference>
<dbReference type="InterPro" id="IPR001902">
    <property type="entry name" value="SLC26A/SulP_fam"/>
</dbReference>
<feature type="compositionally biased region" description="Basic residues" evidence="5">
    <location>
        <begin position="1"/>
        <end position="11"/>
    </location>
</feature>
<feature type="transmembrane region" description="Helical" evidence="6">
    <location>
        <begin position="156"/>
        <end position="178"/>
    </location>
</feature>
<evidence type="ECO:0000313" key="8">
    <source>
        <dbReference type="Proteomes" id="UP000694941"/>
    </source>
</evidence>
<feature type="transmembrane region" description="Helical" evidence="6">
    <location>
        <begin position="413"/>
        <end position="433"/>
    </location>
</feature>
<proteinExistence type="predicted"/>
<evidence type="ECO:0000256" key="5">
    <source>
        <dbReference type="SAM" id="MobiDB-lite"/>
    </source>
</evidence>